<dbReference type="InterPro" id="IPR005469">
    <property type="entry name" value="Avidin"/>
</dbReference>
<dbReference type="PRINTS" id="PR00709">
    <property type="entry name" value="AVIDIN"/>
</dbReference>
<evidence type="ECO:0000256" key="2">
    <source>
        <dbReference type="ARBA" id="ARBA00006297"/>
    </source>
</evidence>
<dbReference type="GO" id="GO:0005576">
    <property type="term" value="C:extracellular region"/>
    <property type="evidence" value="ECO:0007669"/>
    <property type="project" value="UniProtKB-SubCell"/>
</dbReference>
<evidence type="ECO:0000256" key="4">
    <source>
        <dbReference type="ARBA" id="ARBA00022729"/>
    </source>
</evidence>
<evidence type="ECO:0000256" key="5">
    <source>
        <dbReference type="ARBA" id="ARBA00023157"/>
    </source>
</evidence>
<keyword evidence="7 9" id="KW-0092">Biotin</keyword>
<dbReference type="PANTHER" id="PTHR34399:SF3">
    <property type="entry name" value="AVID PROTEIN-RELATED"/>
    <property type="match status" value="1"/>
</dbReference>
<evidence type="ECO:0000256" key="6">
    <source>
        <dbReference type="ARBA" id="ARBA00023180"/>
    </source>
</evidence>
<keyword evidence="11" id="KW-1185">Reference proteome</keyword>
<keyword evidence="3 9" id="KW-0964">Secreted</keyword>
<keyword evidence="6 9" id="KW-0325">Glycoprotein</keyword>
<feature type="non-terminal residue" evidence="10">
    <location>
        <position position="134"/>
    </location>
</feature>
<comment type="similarity">
    <text evidence="2 9">Belongs to the avidin/streptavidin family.</text>
</comment>
<sequence>MVQATLFLLVLSLALGAHGHSARKCNLIGHWVNDLGSNMTIVGMNREGNFFGSYHTAVTATNNEIKVSPVTGSLQSTNKKSQPTFGFTVNWAFSDSTTVFTGQCFVDENGTEVLKTMWLLRSHVENIKNDWKAT</sequence>
<dbReference type="GO" id="GO:0009374">
    <property type="term" value="F:biotin binding"/>
    <property type="evidence" value="ECO:0007669"/>
    <property type="project" value="UniProtKB-UniRule"/>
</dbReference>
<dbReference type="PROSITE" id="PS51326">
    <property type="entry name" value="AVIDIN_2"/>
    <property type="match status" value="1"/>
</dbReference>
<keyword evidence="4 9" id="KW-0732">Signal</keyword>
<dbReference type="InterPro" id="IPR005468">
    <property type="entry name" value="Avidin/str"/>
</dbReference>
<gene>
    <name evidence="10" type="primary">Avd_2</name>
    <name evidence="10" type="ORF">CALVIR_R01559</name>
</gene>
<feature type="disulfide bond" evidence="8">
    <location>
        <begin position="25"/>
        <end position="104"/>
    </location>
</feature>
<organism evidence="10 11">
    <name type="scientific">Calyptomena viridis</name>
    <name type="common">Lesser green broadbill</name>
    <dbReference type="NCBI Taxonomy" id="135972"/>
    <lineage>
        <taxon>Eukaryota</taxon>
        <taxon>Metazoa</taxon>
        <taxon>Chordata</taxon>
        <taxon>Craniata</taxon>
        <taxon>Vertebrata</taxon>
        <taxon>Euteleostomi</taxon>
        <taxon>Archelosauria</taxon>
        <taxon>Archosauria</taxon>
        <taxon>Dinosauria</taxon>
        <taxon>Saurischia</taxon>
        <taxon>Theropoda</taxon>
        <taxon>Coelurosauria</taxon>
        <taxon>Aves</taxon>
        <taxon>Neognathae</taxon>
        <taxon>Neoaves</taxon>
        <taxon>Telluraves</taxon>
        <taxon>Australaves</taxon>
        <taxon>Passeriformes</taxon>
        <taxon>Eurylaimidae</taxon>
        <taxon>Calyptomena</taxon>
    </lineage>
</organism>
<dbReference type="SUPFAM" id="SSF50876">
    <property type="entry name" value="Avidin/streptavidin"/>
    <property type="match status" value="1"/>
</dbReference>
<dbReference type="Pfam" id="PF01382">
    <property type="entry name" value="Avidin"/>
    <property type="match status" value="1"/>
</dbReference>
<name>A0A851CRU6_CALVR</name>
<dbReference type="EMBL" id="WEIV01024811">
    <property type="protein sequence ID" value="NWI58990.1"/>
    <property type="molecule type" value="Genomic_DNA"/>
</dbReference>
<dbReference type="InterPro" id="IPR036896">
    <property type="entry name" value="Avidin-like_sf"/>
</dbReference>
<protein>
    <recommendedName>
        <fullName evidence="9">Avidin</fullName>
    </recommendedName>
</protein>
<comment type="subunit">
    <text evidence="9">Homotetramer.</text>
</comment>
<dbReference type="PANTHER" id="PTHR34399">
    <property type="entry name" value="AVIDIN-RELATED"/>
    <property type="match status" value="1"/>
</dbReference>
<accession>A0A851CRU6</accession>
<evidence type="ECO:0000256" key="3">
    <source>
        <dbReference type="ARBA" id="ARBA00022525"/>
    </source>
</evidence>
<evidence type="ECO:0000256" key="7">
    <source>
        <dbReference type="ARBA" id="ARBA00023267"/>
    </source>
</evidence>
<evidence type="ECO:0000313" key="11">
    <source>
        <dbReference type="Proteomes" id="UP000642973"/>
    </source>
</evidence>
<comment type="caution">
    <text evidence="10">The sequence shown here is derived from an EMBL/GenBank/DDBJ whole genome shotgun (WGS) entry which is preliminary data.</text>
</comment>
<comment type="subcellular location">
    <subcellularLocation>
        <location evidence="1 9">Secreted</location>
    </subcellularLocation>
</comment>
<evidence type="ECO:0000256" key="9">
    <source>
        <dbReference type="RuleBase" id="RU369114"/>
    </source>
</evidence>
<keyword evidence="5 8" id="KW-1015">Disulfide bond</keyword>
<proteinExistence type="inferred from homology"/>
<reference evidence="10" key="1">
    <citation type="submission" date="2019-10" db="EMBL/GenBank/DDBJ databases">
        <title>Bird 10,000 Genomes (B10K) Project - Family phase.</title>
        <authorList>
            <person name="Zhang G."/>
        </authorList>
    </citation>
    <scope>NUCLEOTIDE SEQUENCE</scope>
    <source>
        <strain evidence="10">B10K-DU-002-55</strain>
        <tissue evidence="10">Muscle</tissue>
    </source>
</reference>
<feature type="non-terminal residue" evidence="10">
    <location>
        <position position="1"/>
    </location>
</feature>
<evidence type="ECO:0000256" key="1">
    <source>
        <dbReference type="ARBA" id="ARBA00004613"/>
    </source>
</evidence>
<feature type="chain" id="PRO_5041488421" description="Avidin" evidence="9">
    <location>
        <begin position="20"/>
        <end position="134"/>
    </location>
</feature>
<evidence type="ECO:0000256" key="8">
    <source>
        <dbReference type="PIRSR" id="PIRSR605468-51"/>
    </source>
</evidence>
<comment type="function">
    <text evidence="9">Forms a strong non-covalent specific complex with biotin.</text>
</comment>
<evidence type="ECO:0000313" key="10">
    <source>
        <dbReference type="EMBL" id="NWI58990.1"/>
    </source>
</evidence>
<dbReference type="AlphaFoldDB" id="A0A851CRU6"/>
<dbReference type="Proteomes" id="UP000642973">
    <property type="component" value="Unassembled WGS sequence"/>
</dbReference>
<feature type="signal peptide" evidence="9">
    <location>
        <begin position="1"/>
        <end position="19"/>
    </location>
</feature>
<dbReference type="InterPro" id="IPR051764">
    <property type="entry name" value="Avidin/Streptavidin-rel"/>
</dbReference>
<dbReference type="Gene3D" id="2.40.128.30">
    <property type="entry name" value="Avidin-like"/>
    <property type="match status" value="2"/>
</dbReference>